<proteinExistence type="predicted"/>
<evidence type="ECO:0000313" key="2">
    <source>
        <dbReference type="Proteomes" id="UP000190626"/>
    </source>
</evidence>
<dbReference type="AlphaFoldDB" id="A0A1V4HNC5"/>
<protein>
    <submittedName>
        <fullName evidence="1">Uncharacterized protein</fullName>
    </submittedName>
</protein>
<dbReference type="Proteomes" id="UP000190626">
    <property type="component" value="Unassembled WGS sequence"/>
</dbReference>
<dbReference type="EMBL" id="MBTG01000007">
    <property type="protein sequence ID" value="OPH59283.1"/>
    <property type="molecule type" value="Genomic_DNA"/>
</dbReference>
<gene>
    <name evidence="1" type="ORF">BC351_20415</name>
</gene>
<comment type="caution">
    <text evidence="1">The sequence shown here is derived from an EMBL/GenBank/DDBJ whole genome shotgun (WGS) entry which is preliminary data.</text>
</comment>
<sequence length="81" mass="9626">MYNRRLFAILLILEMKRMHNCRNYAKYTGGLEAFCQHEQTPANQAFTAQVWRKAFFDKKISNREEVQKSKMIFGTDSYVLV</sequence>
<evidence type="ECO:0000313" key="1">
    <source>
        <dbReference type="EMBL" id="OPH59283.1"/>
    </source>
</evidence>
<organism evidence="1 2">
    <name type="scientific">Paenibacillus ferrarius</name>
    <dbReference type="NCBI Taxonomy" id="1469647"/>
    <lineage>
        <taxon>Bacteria</taxon>
        <taxon>Bacillati</taxon>
        <taxon>Bacillota</taxon>
        <taxon>Bacilli</taxon>
        <taxon>Bacillales</taxon>
        <taxon>Paenibacillaceae</taxon>
        <taxon>Paenibacillus</taxon>
    </lineage>
</organism>
<reference evidence="2" key="1">
    <citation type="submission" date="2016-07" db="EMBL/GenBank/DDBJ databases">
        <authorList>
            <person name="Florea S."/>
            <person name="Webb J.S."/>
            <person name="Jaromczyk J."/>
            <person name="Schardl C.L."/>
        </authorList>
    </citation>
    <scope>NUCLEOTIDE SEQUENCE [LARGE SCALE GENOMIC DNA]</scope>
    <source>
        <strain evidence="2">CY1</strain>
    </source>
</reference>
<keyword evidence="2" id="KW-1185">Reference proteome</keyword>
<accession>A0A1V4HNC5</accession>
<name>A0A1V4HNC5_9BACL</name>